<accession>A0A328AED3</accession>
<organism evidence="1 2">
    <name type="scientific">Phenylobacterium deserti</name>
    <dbReference type="NCBI Taxonomy" id="1914756"/>
    <lineage>
        <taxon>Bacteria</taxon>
        <taxon>Pseudomonadati</taxon>
        <taxon>Pseudomonadota</taxon>
        <taxon>Alphaproteobacteria</taxon>
        <taxon>Caulobacterales</taxon>
        <taxon>Caulobacteraceae</taxon>
        <taxon>Phenylobacterium</taxon>
    </lineage>
</organism>
<comment type="caution">
    <text evidence="1">The sequence shown here is derived from an EMBL/GenBank/DDBJ whole genome shotgun (WGS) entry which is preliminary data.</text>
</comment>
<dbReference type="Proteomes" id="UP000249725">
    <property type="component" value="Unassembled WGS sequence"/>
</dbReference>
<gene>
    <name evidence="1" type="ORF">DJ018_12510</name>
</gene>
<evidence type="ECO:0000313" key="1">
    <source>
        <dbReference type="EMBL" id="RAK52991.1"/>
    </source>
</evidence>
<dbReference type="AlphaFoldDB" id="A0A328AED3"/>
<name>A0A328AED3_9CAUL</name>
<evidence type="ECO:0000313" key="2">
    <source>
        <dbReference type="Proteomes" id="UP000249725"/>
    </source>
</evidence>
<proteinExistence type="predicted"/>
<dbReference type="RefSeq" id="WP_111515276.1">
    <property type="nucleotide sequence ID" value="NZ_QFYR01000002.1"/>
</dbReference>
<protein>
    <submittedName>
        <fullName evidence="1">Uncharacterized protein</fullName>
    </submittedName>
</protein>
<keyword evidence="2" id="KW-1185">Reference proteome</keyword>
<sequence>MRTFTCFTTDQRYGVPTLSFILAADEERAREIARRELLSAREHTGIELHENGRCIFTEKRSFAS</sequence>
<reference evidence="2" key="1">
    <citation type="submission" date="2018-05" db="EMBL/GenBank/DDBJ databases">
        <authorList>
            <person name="Li X."/>
        </authorList>
    </citation>
    <scope>NUCLEOTIDE SEQUENCE [LARGE SCALE GENOMIC DNA]</scope>
    <source>
        <strain evidence="2">YIM 73061</strain>
    </source>
</reference>
<dbReference type="EMBL" id="QFYR01000002">
    <property type="protein sequence ID" value="RAK52991.1"/>
    <property type="molecule type" value="Genomic_DNA"/>
</dbReference>